<keyword evidence="2" id="KW-1185">Reference proteome</keyword>
<gene>
    <name evidence="1" type="ORF">NB063_03375</name>
</gene>
<evidence type="ECO:0000313" key="2">
    <source>
        <dbReference type="Proteomes" id="UP001202961"/>
    </source>
</evidence>
<dbReference type="EMBL" id="JAMQBK010000012">
    <property type="protein sequence ID" value="MCM2369659.1"/>
    <property type="molecule type" value="Genomic_DNA"/>
</dbReference>
<evidence type="ECO:0000313" key="1">
    <source>
        <dbReference type="EMBL" id="MCM2369659.1"/>
    </source>
</evidence>
<protein>
    <submittedName>
        <fullName evidence="1">DUF1580 domain-containing protein</fullName>
    </submittedName>
</protein>
<dbReference type="InterPro" id="IPR011474">
    <property type="entry name" value="DUF1580"/>
</dbReference>
<reference evidence="1 2" key="1">
    <citation type="journal article" date="2022" name="Syst. Appl. Microbiol.">
        <title>Rhodopirellula aestuarii sp. nov., a novel member of the genus Rhodopirellula isolated from brackish sediments collected in the Tagus River estuary, Portugal.</title>
        <authorList>
            <person name="Vitorino I.R."/>
            <person name="Klimek D."/>
            <person name="Calusinska M."/>
            <person name="Lobo-da-Cunha A."/>
            <person name="Vasconcelos V."/>
            <person name="Lage O.M."/>
        </authorList>
    </citation>
    <scope>NUCLEOTIDE SEQUENCE [LARGE SCALE GENOMIC DNA]</scope>
    <source>
        <strain evidence="1 2">ICT_H3.1</strain>
    </source>
</reference>
<proteinExistence type="predicted"/>
<organism evidence="1 2">
    <name type="scientific">Aporhodopirellula aestuarii</name>
    <dbReference type="NCBI Taxonomy" id="2950107"/>
    <lineage>
        <taxon>Bacteria</taxon>
        <taxon>Pseudomonadati</taxon>
        <taxon>Planctomycetota</taxon>
        <taxon>Planctomycetia</taxon>
        <taxon>Pirellulales</taxon>
        <taxon>Pirellulaceae</taxon>
        <taxon>Aporhodopirellula</taxon>
    </lineage>
</organism>
<comment type="caution">
    <text evidence="1">The sequence shown here is derived from an EMBL/GenBank/DDBJ whole genome shotgun (WGS) entry which is preliminary data.</text>
</comment>
<sequence>MQTKTKPTLDLLTEDLISISEAAKEIPTQPHISTVWRWTQRPVRGAKLETIKIGHATLTSRQAITRFIQATNKKDARQ</sequence>
<name>A0ABT0TYI2_9BACT</name>
<dbReference type="Pfam" id="PF07618">
    <property type="entry name" value="DUF1580"/>
    <property type="match status" value="1"/>
</dbReference>
<dbReference type="Proteomes" id="UP001202961">
    <property type="component" value="Unassembled WGS sequence"/>
</dbReference>
<dbReference type="RefSeq" id="WP_250927329.1">
    <property type="nucleotide sequence ID" value="NZ_JAMQBK010000012.1"/>
</dbReference>
<accession>A0ABT0TYI2</accession>